<feature type="chain" id="PRO_5026328638" description="MalT-like TPR region domain-containing protein" evidence="2">
    <location>
        <begin position="21"/>
        <end position="575"/>
    </location>
</feature>
<evidence type="ECO:0000313" key="3">
    <source>
        <dbReference type="EMBL" id="QIZ78097.1"/>
    </source>
</evidence>
<keyword evidence="1" id="KW-0812">Transmembrane</keyword>
<accession>A0A6H1UG68</accession>
<keyword evidence="2" id="KW-0732">Signal</keyword>
<keyword evidence="4" id="KW-1185">Reference proteome</keyword>
<evidence type="ECO:0000256" key="1">
    <source>
        <dbReference type="SAM" id="Phobius"/>
    </source>
</evidence>
<dbReference type="KEGG" id="fes:HER31_15030"/>
<feature type="signal peptide" evidence="2">
    <location>
        <begin position="1"/>
        <end position="20"/>
    </location>
</feature>
<dbReference type="InterPro" id="IPR011990">
    <property type="entry name" value="TPR-like_helical_dom_sf"/>
</dbReference>
<evidence type="ECO:0000256" key="2">
    <source>
        <dbReference type="SAM" id="SignalP"/>
    </source>
</evidence>
<proteinExistence type="predicted"/>
<evidence type="ECO:0000313" key="4">
    <source>
        <dbReference type="Proteomes" id="UP000501602"/>
    </source>
</evidence>
<keyword evidence="1" id="KW-1133">Transmembrane helix</keyword>
<organism evidence="3 4">
    <name type="scientific">Ferrimonas lipolytica</name>
    <dbReference type="NCBI Taxonomy" id="2724191"/>
    <lineage>
        <taxon>Bacteria</taxon>
        <taxon>Pseudomonadati</taxon>
        <taxon>Pseudomonadota</taxon>
        <taxon>Gammaproteobacteria</taxon>
        <taxon>Alteromonadales</taxon>
        <taxon>Ferrimonadaceae</taxon>
        <taxon>Ferrimonas</taxon>
    </lineage>
</organism>
<feature type="transmembrane region" description="Helical" evidence="1">
    <location>
        <begin position="416"/>
        <end position="436"/>
    </location>
</feature>
<keyword evidence="1" id="KW-0472">Membrane</keyword>
<evidence type="ECO:0008006" key="5">
    <source>
        <dbReference type="Google" id="ProtNLM"/>
    </source>
</evidence>
<name>A0A6H1UG68_9GAMM</name>
<dbReference type="SUPFAM" id="SSF48452">
    <property type="entry name" value="TPR-like"/>
    <property type="match status" value="1"/>
</dbReference>
<gene>
    <name evidence="3" type="ORF">HER31_15030</name>
</gene>
<sequence length="575" mass="65009">MLKWLIAMVISACLSISGVAAQSDPLDDIALKTSELDLSVVALLLQLKQEQYPYATSPWQMRWHLLRCEQASLVNDINTMEQQLQELKAFSRTSVDATSIIALCQSNLHAANNEFAAQQQLTFQLINNTKSWNDPQLKAALLMKLALNQPLDQGPLVIVDNLSEALVISQKSPPSPWIGVPQAMMHYGIARAFDSPNNFPKAQHAVEQALLNVRPDSVLQWFIQFNYAVMLEHQGLLQRAHQQLQQLSTHLPDEQIINHGKIADFRASVAYQVEDYPAAINHANTAIAIYTAAAQPYQVDLALIMLGKAKIQSGDQSGWEHINIAKRLLKQDYRLEPVAAVERWSAGYHLAAEEFIKAYQSLAQYTDLQKIINADQQKQVLLEQQQLLNEQLDGHRQRLAATAEAHYRGQQSLLRWQGYALGLTMLVIIVAVWRAANRIGHKVEQNQTPEAKLTVAIQQAKDESDPLPMLLLRLTNVAASSERIRLQLTQDLRPQDHCLQLNELDYLLMFPFASDGELQWRHERIALQLEAISIRAYQVAQGRLNQFDDEKSIMLRLEYELTSSHARSRTQPLSI</sequence>
<dbReference type="AlphaFoldDB" id="A0A6H1UG68"/>
<reference evidence="3 4" key="1">
    <citation type="submission" date="2020-04" db="EMBL/GenBank/DDBJ databases">
        <title>Ferrimonas sp. S7 isolated from sea water.</title>
        <authorList>
            <person name="Bae S.S."/>
            <person name="Baek K."/>
        </authorList>
    </citation>
    <scope>NUCLEOTIDE SEQUENCE [LARGE SCALE GENOMIC DNA]</scope>
    <source>
        <strain evidence="3 4">S7</strain>
    </source>
</reference>
<dbReference type="Proteomes" id="UP000501602">
    <property type="component" value="Chromosome"/>
</dbReference>
<dbReference type="EMBL" id="CP051180">
    <property type="protein sequence ID" value="QIZ78097.1"/>
    <property type="molecule type" value="Genomic_DNA"/>
</dbReference>
<protein>
    <recommendedName>
        <fullName evidence="5">MalT-like TPR region domain-containing protein</fullName>
    </recommendedName>
</protein>